<evidence type="ECO:0008006" key="5">
    <source>
        <dbReference type="Google" id="ProtNLM"/>
    </source>
</evidence>
<feature type="region of interest" description="Disordered" evidence="1">
    <location>
        <begin position="21"/>
        <end position="47"/>
    </location>
</feature>
<feature type="chain" id="PRO_5043575124" description="Ubiquitin 3 binding protein But2 C-terminal domain-containing protein" evidence="2">
    <location>
        <begin position="19"/>
        <end position="226"/>
    </location>
</feature>
<evidence type="ECO:0000256" key="2">
    <source>
        <dbReference type="SAM" id="SignalP"/>
    </source>
</evidence>
<feature type="compositionally biased region" description="Basic and acidic residues" evidence="1">
    <location>
        <begin position="24"/>
        <end position="42"/>
    </location>
</feature>
<keyword evidence="2" id="KW-0732">Signal</keyword>
<sequence length="226" mass="25189">MLLKSAAFLLSLAALGSAVPAETTESKDSSEAKDSTNSHDSHWPWYPGKPSSPFPPREIQPDAVIAHSIPAGAWPNACTDPIVNPYNYIYQSITGFNQRPYGQTLLYTFTFPEESRGKECWLDFYHDQPIWQTSPVVRVNVFTTRVPATCTRSSTENYRDLLLGTWDVPKTGKATWQRRASDYFTYRTPCPRPGAVRGFELAVVGGDEVGLSYPSGPNKGFRILYA</sequence>
<proteinExistence type="predicted"/>
<dbReference type="Proteomes" id="UP001321749">
    <property type="component" value="Unassembled WGS sequence"/>
</dbReference>
<gene>
    <name evidence="3" type="ORF">QBC42DRAFT_255140</name>
</gene>
<dbReference type="AlphaFoldDB" id="A0AAV9HF36"/>
<dbReference type="EMBL" id="MU865061">
    <property type="protein sequence ID" value="KAK4458655.1"/>
    <property type="molecule type" value="Genomic_DNA"/>
</dbReference>
<protein>
    <recommendedName>
        <fullName evidence="5">Ubiquitin 3 binding protein But2 C-terminal domain-containing protein</fullName>
    </recommendedName>
</protein>
<reference evidence="3" key="2">
    <citation type="submission" date="2023-06" db="EMBL/GenBank/DDBJ databases">
        <authorList>
            <consortium name="Lawrence Berkeley National Laboratory"/>
            <person name="Mondo S.J."/>
            <person name="Hensen N."/>
            <person name="Bonometti L."/>
            <person name="Westerberg I."/>
            <person name="Brannstrom I.O."/>
            <person name="Guillou S."/>
            <person name="Cros-Aarteil S."/>
            <person name="Calhoun S."/>
            <person name="Haridas S."/>
            <person name="Kuo A."/>
            <person name="Pangilinan J."/>
            <person name="Riley R."/>
            <person name="Labutti K."/>
            <person name="Andreopoulos B."/>
            <person name="Lipzen A."/>
            <person name="Chen C."/>
            <person name="Yanf M."/>
            <person name="Daum C."/>
            <person name="Ng V."/>
            <person name="Clum A."/>
            <person name="Steindorff A."/>
            <person name="Ohm R."/>
            <person name="Martin F."/>
            <person name="Silar P."/>
            <person name="Natvig D."/>
            <person name="Lalanne C."/>
            <person name="Gautier V."/>
            <person name="Ament-Velasquez S.L."/>
            <person name="Kruys A."/>
            <person name="Hutchinson M.I."/>
            <person name="Powell A.J."/>
            <person name="Barry K."/>
            <person name="Miller A.N."/>
            <person name="Grigoriev I.V."/>
            <person name="Debuchy R."/>
            <person name="Gladieux P."/>
            <person name="Thoren M.H."/>
            <person name="Johannesson H."/>
        </authorList>
    </citation>
    <scope>NUCLEOTIDE SEQUENCE</scope>
    <source>
        <strain evidence="3">PSN324</strain>
    </source>
</reference>
<feature type="signal peptide" evidence="2">
    <location>
        <begin position="1"/>
        <end position="18"/>
    </location>
</feature>
<name>A0AAV9HF36_9PEZI</name>
<organism evidence="3 4">
    <name type="scientific">Cladorrhinum samala</name>
    <dbReference type="NCBI Taxonomy" id="585594"/>
    <lineage>
        <taxon>Eukaryota</taxon>
        <taxon>Fungi</taxon>
        <taxon>Dikarya</taxon>
        <taxon>Ascomycota</taxon>
        <taxon>Pezizomycotina</taxon>
        <taxon>Sordariomycetes</taxon>
        <taxon>Sordariomycetidae</taxon>
        <taxon>Sordariales</taxon>
        <taxon>Podosporaceae</taxon>
        <taxon>Cladorrhinum</taxon>
    </lineage>
</organism>
<evidence type="ECO:0000313" key="3">
    <source>
        <dbReference type="EMBL" id="KAK4458655.1"/>
    </source>
</evidence>
<evidence type="ECO:0000256" key="1">
    <source>
        <dbReference type="SAM" id="MobiDB-lite"/>
    </source>
</evidence>
<keyword evidence="4" id="KW-1185">Reference proteome</keyword>
<evidence type="ECO:0000313" key="4">
    <source>
        <dbReference type="Proteomes" id="UP001321749"/>
    </source>
</evidence>
<accession>A0AAV9HF36</accession>
<reference evidence="3" key="1">
    <citation type="journal article" date="2023" name="Mol. Phylogenet. Evol.">
        <title>Genome-scale phylogeny and comparative genomics of the fungal order Sordariales.</title>
        <authorList>
            <person name="Hensen N."/>
            <person name="Bonometti L."/>
            <person name="Westerberg I."/>
            <person name="Brannstrom I.O."/>
            <person name="Guillou S."/>
            <person name="Cros-Aarteil S."/>
            <person name="Calhoun S."/>
            <person name="Haridas S."/>
            <person name="Kuo A."/>
            <person name="Mondo S."/>
            <person name="Pangilinan J."/>
            <person name="Riley R."/>
            <person name="LaButti K."/>
            <person name="Andreopoulos B."/>
            <person name="Lipzen A."/>
            <person name="Chen C."/>
            <person name="Yan M."/>
            <person name="Daum C."/>
            <person name="Ng V."/>
            <person name="Clum A."/>
            <person name="Steindorff A."/>
            <person name="Ohm R.A."/>
            <person name="Martin F."/>
            <person name="Silar P."/>
            <person name="Natvig D.O."/>
            <person name="Lalanne C."/>
            <person name="Gautier V."/>
            <person name="Ament-Velasquez S.L."/>
            <person name="Kruys A."/>
            <person name="Hutchinson M.I."/>
            <person name="Powell A.J."/>
            <person name="Barry K."/>
            <person name="Miller A.N."/>
            <person name="Grigoriev I.V."/>
            <person name="Debuchy R."/>
            <person name="Gladieux P."/>
            <person name="Hiltunen Thoren M."/>
            <person name="Johannesson H."/>
        </authorList>
    </citation>
    <scope>NUCLEOTIDE SEQUENCE</scope>
    <source>
        <strain evidence="3">PSN324</strain>
    </source>
</reference>
<comment type="caution">
    <text evidence="3">The sequence shown here is derived from an EMBL/GenBank/DDBJ whole genome shotgun (WGS) entry which is preliminary data.</text>
</comment>